<dbReference type="InterPro" id="IPR008613">
    <property type="entry name" value="Excalibur_Ca-bd_domain"/>
</dbReference>
<dbReference type="InterPro" id="IPR000772">
    <property type="entry name" value="Ricin_B_lectin"/>
</dbReference>
<gene>
    <name evidence="3" type="primary">abfB_2</name>
    <name evidence="3" type="ORF">MBHS_03123</name>
</gene>
<dbReference type="Gene3D" id="2.80.10.50">
    <property type="match status" value="3"/>
</dbReference>
<dbReference type="NCBIfam" id="NF033223">
    <property type="entry name" value="YHYH_alt"/>
    <property type="match status" value="1"/>
</dbReference>
<dbReference type="SMART" id="SM00458">
    <property type="entry name" value="RICIN"/>
    <property type="match status" value="2"/>
</dbReference>
<feature type="chain" id="PRO_5014925822" evidence="1">
    <location>
        <begin position="26"/>
        <end position="527"/>
    </location>
</feature>
<dbReference type="Proteomes" id="UP000236724">
    <property type="component" value="Unassembled WGS sequence"/>
</dbReference>
<dbReference type="EMBL" id="FMSV02000528">
    <property type="protein sequence ID" value="SEH07248.1"/>
    <property type="molecule type" value="Genomic_DNA"/>
</dbReference>
<dbReference type="Pfam" id="PF05901">
    <property type="entry name" value="Excalibur"/>
    <property type="match status" value="1"/>
</dbReference>
<dbReference type="SUPFAM" id="SSF50370">
    <property type="entry name" value="Ricin B-like lectins"/>
    <property type="match status" value="2"/>
</dbReference>
<keyword evidence="1" id="KW-0732">Signal</keyword>
<dbReference type="AlphaFoldDB" id="A0A1H6FAY8"/>
<dbReference type="InterPro" id="IPR047773">
    <property type="entry name" value="YHYH_dom_bact"/>
</dbReference>
<evidence type="ECO:0000313" key="3">
    <source>
        <dbReference type="EMBL" id="SEH07248.1"/>
    </source>
</evidence>
<dbReference type="InterPro" id="IPR035992">
    <property type="entry name" value="Ricin_B-like_lectins"/>
</dbReference>
<feature type="domain" description="Ricin B lectin" evidence="2">
    <location>
        <begin position="261"/>
        <end position="388"/>
    </location>
</feature>
<dbReference type="Pfam" id="PF00652">
    <property type="entry name" value="Ricin_B_lectin"/>
    <property type="match status" value="2"/>
</dbReference>
<dbReference type="RefSeq" id="WP_103920919.1">
    <property type="nucleotide sequence ID" value="NZ_FMSV02000528.1"/>
</dbReference>
<evidence type="ECO:0000259" key="2">
    <source>
        <dbReference type="SMART" id="SM00458"/>
    </source>
</evidence>
<evidence type="ECO:0000256" key="1">
    <source>
        <dbReference type="SAM" id="SignalP"/>
    </source>
</evidence>
<organism evidence="3 4">
    <name type="scientific">Candidatus Venteria ishoeyi</name>
    <dbReference type="NCBI Taxonomy" id="1899563"/>
    <lineage>
        <taxon>Bacteria</taxon>
        <taxon>Pseudomonadati</taxon>
        <taxon>Pseudomonadota</taxon>
        <taxon>Gammaproteobacteria</taxon>
        <taxon>Thiotrichales</taxon>
        <taxon>Thiotrichaceae</taxon>
        <taxon>Venteria</taxon>
    </lineage>
</organism>
<feature type="domain" description="Ricin B lectin" evidence="2">
    <location>
        <begin position="127"/>
        <end position="259"/>
    </location>
</feature>
<dbReference type="EC" id="3.2.1.55" evidence="3"/>
<keyword evidence="3" id="KW-0326">Glycosidase</keyword>
<feature type="signal peptide" evidence="1">
    <location>
        <begin position="1"/>
        <end position="25"/>
    </location>
</feature>
<name>A0A1H6FAY8_9GAMM</name>
<sequence>MKNIFTNIFYFFIVLFIASNTSAHSGGTDDNGCHTDSSTGNYHCDHSSTPVSTPTPEPVPVYNCPAEKQCTQMTSCEEAKFHFSNCGNSKLDRDNDGIPCESICGISGTPETENPESSEPNPDTGFKNAIYSGRLRLNDNVCLDVAGPDLHKIGGHVQTWECNDAPNQQWYLDKNNRLINTGGLCLDVAGDDLNVPGGHVQIWECNDAPNQQWHVDENNRLANAGGLCLDVVGDDLNKNGTHVQIWHCNDAPNQQWSWDTRYLQLLSGDGMCLDISGPDLHTIGGHVQIWGCNDAHNQKWKFSNNRLLSAGGLCLDVAGPDLHTLGGHIQIWDCNDTPNQKWYLDDNYRLINGGGLCLNVAGDDLNVQGGHVQIMKCNDALNQIWYPLINTQMSANLSVSNDNCSGLSGAEYNLCQTERMRGNWKLTYQTPYNVIKYYYLVGAIQDHDIPDAYMLVGTNFYGSSEVTYDPNAQLFILVDLTPDNHIKRVFSFSLDNENSLVTGCHFQSIEDMEAGNCHPMQGVRLDS</sequence>
<accession>A0A1H6FAY8</accession>
<evidence type="ECO:0000313" key="4">
    <source>
        <dbReference type="Proteomes" id="UP000236724"/>
    </source>
</evidence>
<proteinExistence type="predicted"/>
<protein>
    <submittedName>
        <fullName evidence="3">Extracellular exo-alpha-L-arabinofuranosidase</fullName>
        <ecNumber evidence="3">3.2.1.55</ecNumber>
    </submittedName>
</protein>
<dbReference type="GO" id="GO:0046556">
    <property type="term" value="F:alpha-L-arabinofuranosidase activity"/>
    <property type="evidence" value="ECO:0007669"/>
    <property type="project" value="UniProtKB-EC"/>
</dbReference>
<dbReference type="PROSITE" id="PS50231">
    <property type="entry name" value="RICIN_B_LECTIN"/>
    <property type="match status" value="2"/>
</dbReference>
<dbReference type="CDD" id="cd00161">
    <property type="entry name" value="beta-trefoil_Ricin-like"/>
    <property type="match status" value="2"/>
</dbReference>
<reference evidence="3 4" key="1">
    <citation type="submission" date="2016-10" db="EMBL/GenBank/DDBJ databases">
        <authorList>
            <person name="de Groot N.N."/>
        </authorList>
    </citation>
    <scope>NUCLEOTIDE SEQUENCE [LARGE SCALE GENOMIC DNA]</scope>
    <source>
        <strain evidence="3">MBHS1</strain>
    </source>
</reference>
<keyword evidence="3" id="KW-0378">Hydrolase</keyword>
<keyword evidence="4" id="KW-1185">Reference proteome</keyword>
<dbReference type="OrthoDB" id="483738at2"/>